<dbReference type="EMBL" id="BAAAQT010000008">
    <property type="protein sequence ID" value="GAA2175599.1"/>
    <property type="molecule type" value="Genomic_DNA"/>
</dbReference>
<sequence length="180" mass="18683">MSWMRRYERRELHRSRSLTSSIALIVTALILLAGALVAILGPMGLLPSGITGEGVHTFLTASGAASIATGAGIMLVGIVWLVLGLSSARRSRRALQREGVVVIVDDSTLASAISGTAARAARVGADSARTVLGRRHARTVLESQAGFDADLDAARSAATTTIDALQPRRGLRADVKAGTA</sequence>
<protein>
    <recommendedName>
        <fullName evidence="4">Alkaline shock response membrane anchor protein AmaP</fullName>
    </recommendedName>
</protein>
<evidence type="ECO:0000313" key="2">
    <source>
        <dbReference type="EMBL" id="GAA2175599.1"/>
    </source>
</evidence>
<feature type="transmembrane region" description="Helical" evidence="1">
    <location>
        <begin position="21"/>
        <end position="46"/>
    </location>
</feature>
<comment type="caution">
    <text evidence="2">The sequence shown here is derived from an EMBL/GenBank/DDBJ whole genome shotgun (WGS) entry which is preliminary data.</text>
</comment>
<evidence type="ECO:0008006" key="4">
    <source>
        <dbReference type="Google" id="ProtNLM"/>
    </source>
</evidence>
<keyword evidence="1" id="KW-0472">Membrane</keyword>
<keyword evidence="3" id="KW-1185">Reference proteome</keyword>
<organism evidence="2 3">
    <name type="scientific">Agrococcus versicolor</name>
    <dbReference type="NCBI Taxonomy" id="501482"/>
    <lineage>
        <taxon>Bacteria</taxon>
        <taxon>Bacillati</taxon>
        <taxon>Actinomycetota</taxon>
        <taxon>Actinomycetes</taxon>
        <taxon>Micrococcales</taxon>
        <taxon>Microbacteriaceae</taxon>
        <taxon>Agrococcus</taxon>
    </lineage>
</organism>
<name>A0ABP5MN48_9MICO</name>
<keyword evidence="1" id="KW-1133">Transmembrane helix</keyword>
<evidence type="ECO:0000313" key="3">
    <source>
        <dbReference type="Proteomes" id="UP001501599"/>
    </source>
</evidence>
<dbReference type="RefSeq" id="WP_344344350.1">
    <property type="nucleotide sequence ID" value="NZ_BAAAQT010000008.1"/>
</dbReference>
<accession>A0ABP5MN48</accession>
<evidence type="ECO:0000256" key="1">
    <source>
        <dbReference type="SAM" id="Phobius"/>
    </source>
</evidence>
<gene>
    <name evidence="2" type="ORF">GCM10009846_26130</name>
</gene>
<proteinExistence type="predicted"/>
<feature type="transmembrane region" description="Helical" evidence="1">
    <location>
        <begin position="58"/>
        <end position="83"/>
    </location>
</feature>
<dbReference type="Proteomes" id="UP001501599">
    <property type="component" value="Unassembled WGS sequence"/>
</dbReference>
<reference evidence="3" key="1">
    <citation type="journal article" date="2019" name="Int. J. Syst. Evol. Microbiol.">
        <title>The Global Catalogue of Microorganisms (GCM) 10K type strain sequencing project: providing services to taxonomists for standard genome sequencing and annotation.</title>
        <authorList>
            <consortium name="The Broad Institute Genomics Platform"/>
            <consortium name="The Broad Institute Genome Sequencing Center for Infectious Disease"/>
            <person name="Wu L."/>
            <person name="Ma J."/>
        </authorList>
    </citation>
    <scope>NUCLEOTIDE SEQUENCE [LARGE SCALE GENOMIC DNA]</scope>
    <source>
        <strain evidence="3">JCM 16026</strain>
    </source>
</reference>
<keyword evidence="1" id="KW-0812">Transmembrane</keyword>